<keyword evidence="1" id="KW-0812">Transmembrane</keyword>
<dbReference type="Proteomes" id="UP000239197">
    <property type="component" value="Chromosome"/>
</dbReference>
<reference evidence="3" key="1">
    <citation type="submission" date="2017-01" db="EMBL/GenBank/DDBJ databases">
        <title>Genome sequence of Rouxiella sp. ERMR1:05.</title>
        <authorList>
            <person name="Kumar R."/>
            <person name="Singh D."/>
            <person name="Kumar S."/>
        </authorList>
    </citation>
    <scope>NUCLEOTIDE SEQUENCE [LARGE SCALE GENOMIC DNA]</scope>
    <source>
        <strain evidence="3">ERMR1:05</strain>
    </source>
</reference>
<keyword evidence="1" id="KW-1133">Transmembrane helix</keyword>
<keyword evidence="3" id="KW-1185">Reference proteome</keyword>
<dbReference type="Pfam" id="PF06961">
    <property type="entry name" value="DUF1294"/>
    <property type="match status" value="1"/>
</dbReference>
<evidence type="ECO:0000313" key="3">
    <source>
        <dbReference type="Proteomes" id="UP000239197"/>
    </source>
</evidence>
<dbReference type="OrthoDB" id="72963at2"/>
<dbReference type="RefSeq" id="WP_104923225.1">
    <property type="nucleotide sequence ID" value="NZ_CP019062.1"/>
</dbReference>
<evidence type="ECO:0000313" key="2">
    <source>
        <dbReference type="EMBL" id="AVF35753.1"/>
    </source>
</evidence>
<feature type="transmembrane region" description="Helical" evidence="1">
    <location>
        <begin position="57"/>
        <end position="76"/>
    </location>
</feature>
<dbReference type="AlphaFoldDB" id="A0A2L1US27"/>
<dbReference type="EMBL" id="CP019062">
    <property type="protein sequence ID" value="AVF35753.1"/>
    <property type="molecule type" value="Genomic_DNA"/>
</dbReference>
<sequence length="110" mass="12234">MNAVCYVLLILAVGVSLISPYSVWVGLMLINVLTLLIYGADKLAARKSWRRIPENTLLLFGLLGGWIGALAGQQIFRHKTQKQPFRTRFMLSIAANIAAVLLAFWLGYGR</sequence>
<organism evidence="2 3">
    <name type="scientific">Rahnella sikkimica</name>
    <dbReference type="NCBI Taxonomy" id="1805933"/>
    <lineage>
        <taxon>Bacteria</taxon>
        <taxon>Pseudomonadati</taxon>
        <taxon>Pseudomonadota</taxon>
        <taxon>Gammaproteobacteria</taxon>
        <taxon>Enterobacterales</taxon>
        <taxon>Yersiniaceae</taxon>
        <taxon>Rahnella</taxon>
    </lineage>
</organism>
<feature type="transmembrane region" description="Helical" evidence="1">
    <location>
        <begin position="88"/>
        <end position="108"/>
    </location>
</feature>
<dbReference type="KEGG" id="rox:BV494_12810"/>
<dbReference type="InterPro" id="IPR010718">
    <property type="entry name" value="DUF1294"/>
</dbReference>
<keyword evidence="1" id="KW-0472">Membrane</keyword>
<protein>
    <submittedName>
        <fullName evidence="2">DNA-binding protein</fullName>
    </submittedName>
</protein>
<dbReference type="GO" id="GO:0003677">
    <property type="term" value="F:DNA binding"/>
    <property type="evidence" value="ECO:0007669"/>
    <property type="project" value="UniProtKB-KW"/>
</dbReference>
<keyword evidence="2" id="KW-0238">DNA-binding</keyword>
<proteinExistence type="predicted"/>
<feature type="transmembrane region" description="Helical" evidence="1">
    <location>
        <begin position="24"/>
        <end position="45"/>
    </location>
</feature>
<name>A0A2L1US27_9GAMM</name>
<evidence type="ECO:0000256" key="1">
    <source>
        <dbReference type="SAM" id="Phobius"/>
    </source>
</evidence>
<accession>A0A2L1US27</accession>
<gene>
    <name evidence="2" type="ORF">BV494_12810</name>
</gene>